<accession>A0A9P7MBH6</accession>
<gene>
    <name evidence="2" type="ORF">E4U60_002720</name>
</gene>
<organism evidence="2 3">
    <name type="scientific">Claviceps pazoutovae</name>
    <dbReference type="NCBI Taxonomy" id="1649127"/>
    <lineage>
        <taxon>Eukaryota</taxon>
        <taxon>Fungi</taxon>
        <taxon>Dikarya</taxon>
        <taxon>Ascomycota</taxon>
        <taxon>Pezizomycotina</taxon>
        <taxon>Sordariomycetes</taxon>
        <taxon>Hypocreomycetidae</taxon>
        <taxon>Hypocreales</taxon>
        <taxon>Clavicipitaceae</taxon>
        <taxon>Claviceps</taxon>
    </lineage>
</organism>
<evidence type="ECO:0000313" key="2">
    <source>
        <dbReference type="EMBL" id="KAG5936171.1"/>
    </source>
</evidence>
<feature type="region of interest" description="Disordered" evidence="1">
    <location>
        <begin position="1"/>
        <end position="149"/>
    </location>
</feature>
<feature type="compositionally biased region" description="Polar residues" evidence="1">
    <location>
        <begin position="61"/>
        <end position="71"/>
    </location>
</feature>
<proteinExistence type="predicted"/>
<feature type="compositionally biased region" description="Pro residues" evidence="1">
    <location>
        <begin position="114"/>
        <end position="126"/>
    </location>
</feature>
<feature type="compositionally biased region" description="Polar residues" evidence="1">
    <location>
        <begin position="88"/>
        <end position="112"/>
    </location>
</feature>
<feature type="compositionally biased region" description="Low complexity" evidence="1">
    <location>
        <begin position="39"/>
        <end position="60"/>
    </location>
</feature>
<dbReference type="OrthoDB" id="5385910at2759"/>
<feature type="compositionally biased region" description="Polar residues" evidence="1">
    <location>
        <begin position="172"/>
        <end position="183"/>
    </location>
</feature>
<dbReference type="EMBL" id="SRPO01000227">
    <property type="protein sequence ID" value="KAG5936171.1"/>
    <property type="molecule type" value="Genomic_DNA"/>
</dbReference>
<reference evidence="2 3" key="1">
    <citation type="journal article" date="2020" name="bioRxiv">
        <title>Whole genome comparisons of ergot fungi reveals the divergence and evolution of species within the genus Claviceps are the result of varying mechanisms driving genome evolution and host range expansion.</title>
        <authorList>
            <person name="Wyka S.A."/>
            <person name="Mondo S.J."/>
            <person name="Liu M."/>
            <person name="Dettman J."/>
            <person name="Nalam V."/>
            <person name="Broders K.D."/>
        </authorList>
    </citation>
    <scope>NUCLEOTIDE SEQUENCE [LARGE SCALE GENOMIC DNA]</scope>
    <source>
        <strain evidence="2 3">CCC 1485</strain>
    </source>
</reference>
<comment type="caution">
    <text evidence="2">The sequence shown here is derived from an EMBL/GenBank/DDBJ whole genome shotgun (WGS) entry which is preliminary data.</text>
</comment>
<evidence type="ECO:0000256" key="1">
    <source>
        <dbReference type="SAM" id="MobiDB-lite"/>
    </source>
</evidence>
<protein>
    <submittedName>
        <fullName evidence="2">Uncharacterized protein</fullName>
    </submittedName>
</protein>
<dbReference type="Proteomes" id="UP000706124">
    <property type="component" value="Unassembled WGS sequence"/>
</dbReference>
<sequence length="271" mass="27886">MAPIPVYSSSAINAAKASGVTPQTATPADASEGGRDSQSRGQGQDQGQDQGQGQDRGQGQHQPETSITTATFEAYPPAAQPGALPSLPKQTATPLANNVLPTPTQTNSSLSGNPPLPQPGAVPVPPGYSASNPNALLPPLKAGESVNSQQQVAPVVTAMPPQMMYEPPRASMPTQGRSSTSTEAPFMATGLDRPGPTSIQGQHPSAGYSPPAGGYQQDVAAAGYNQYSRLTGAFENQGQASVWDTAKKWAASAGESLAAAENEVWKRINKD</sequence>
<name>A0A9P7MBH6_9HYPO</name>
<feature type="region of interest" description="Disordered" evidence="1">
    <location>
        <begin position="163"/>
        <end position="214"/>
    </location>
</feature>
<keyword evidence="3" id="KW-1185">Reference proteome</keyword>
<dbReference type="AlphaFoldDB" id="A0A9P7MBH6"/>
<evidence type="ECO:0000313" key="3">
    <source>
        <dbReference type="Proteomes" id="UP000706124"/>
    </source>
</evidence>